<protein>
    <submittedName>
        <fullName evidence="5">Restriction endonuclease subunit S</fullName>
    </submittedName>
</protein>
<dbReference type="GO" id="GO:0004519">
    <property type="term" value="F:endonuclease activity"/>
    <property type="evidence" value="ECO:0007669"/>
    <property type="project" value="UniProtKB-KW"/>
</dbReference>
<dbReference type="Proteomes" id="UP001434737">
    <property type="component" value="Chromosome"/>
</dbReference>
<accession>A0ABZ3F4N2</accession>
<comment type="similarity">
    <text evidence="1">Belongs to the type-I restriction system S methylase family.</text>
</comment>
<dbReference type="InterPro" id="IPR000055">
    <property type="entry name" value="Restrct_endonuc_typeI_TRD"/>
</dbReference>
<dbReference type="SUPFAM" id="SSF116734">
    <property type="entry name" value="DNA methylase specificity domain"/>
    <property type="match status" value="2"/>
</dbReference>
<keyword evidence="3" id="KW-0238">DNA-binding</keyword>
<evidence type="ECO:0000256" key="1">
    <source>
        <dbReference type="ARBA" id="ARBA00010923"/>
    </source>
</evidence>
<evidence type="ECO:0000313" key="5">
    <source>
        <dbReference type="EMBL" id="XAM17487.1"/>
    </source>
</evidence>
<gene>
    <name evidence="5" type="ORF">V3I05_07295</name>
</gene>
<evidence type="ECO:0000313" key="6">
    <source>
        <dbReference type="Proteomes" id="UP001434737"/>
    </source>
</evidence>
<evidence type="ECO:0000256" key="3">
    <source>
        <dbReference type="ARBA" id="ARBA00023125"/>
    </source>
</evidence>
<dbReference type="Gene3D" id="3.90.220.20">
    <property type="entry name" value="DNA methylase specificity domains"/>
    <property type="match status" value="2"/>
</dbReference>
<dbReference type="Pfam" id="PF01420">
    <property type="entry name" value="Methylase_S"/>
    <property type="match status" value="1"/>
</dbReference>
<dbReference type="InterPro" id="IPR052021">
    <property type="entry name" value="Type-I_RS_S_subunit"/>
</dbReference>
<reference evidence="5 6" key="1">
    <citation type="submission" date="2024-02" db="EMBL/GenBank/DDBJ databases">
        <title>Genome and pathogenicity analysis of Helicobacter mastomyrinus isolated from mice.</title>
        <authorList>
            <person name="Zhu L."/>
        </authorList>
    </citation>
    <scope>NUCLEOTIDE SEQUENCE [LARGE SCALE GENOMIC DNA]</scope>
    <source>
        <strain evidence="5 6">Hm-17</strain>
    </source>
</reference>
<dbReference type="InterPro" id="IPR044946">
    <property type="entry name" value="Restrct_endonuc_typeI_TRD_sf"/>
</dbReference>
<sequence length="421" mass="47797">MKHTLPKEWQRVRLGDIALKIFSGGTPQSTKEEYYQGNIPWLNTGEVKNTRIYQTEKYITELGLQNSSAKWVKIDSVIIALYGATAGKVAINKIPLTTNQACCNIILNSKKAYYEYIYYAISNAYLHLFSLASGTARSNLSVSLIADYKIPLPPLAAQNNIARILSVLDSKIELNNRISKELENLAKLLYTRYFVEFNFPNEQGKPYKSSGGAMVYNETLKREIPKDWEVENIETNSLASIIQAKIDTFTGEKIYLPTSAIQNDVIVDLSNTTTFETRESRANMQPIKDSVWFAKMKDSKKYIYFGDYSNSIYSLILLTGMCGLSCKHNALEYMWNVISSNEFDVMKNAFANGSTQQAINEKTLKLIPLVIPNESVLDDFHAKTYAIYKQKYLNQQESHILSNYRDFLLPLLMNNQAEALG</sequence>
<dbReference type="PANTHER" id="PTHR30408:SF13">
    <property type="entry name" value="TYPE I RESTRICTION ENZYME HINDI SPECIFICITY SUBUNIT"/>
    <property type="match status" value="1"/>
</dbReference>
<dbReference type="EMBL" id="CP145316">
    <property type="protein sequence ID" value="XAM17487.1"/>
    <property type="molecule type" value="Genomic_DNA"/>
</dbReference>
<dbReference type="RefSeq" id="WP_343353149.1">
    <property type="nucleotide sequence ID" value="NZ_CP145316.1"/>
</dbReference>
<dbReference type="Gene3D" id="1.10.287.1120">
    <property type="entry name" value="Bipartite methylase S protein"/>
    <property type="match status" value="1"/>
</dbReference>
<keyword evidence="5" id="KW-0255">Endonuclease</keyword>
<keyword evidence="2" id="KW-0680">Restriction system</keyword>
<keyword evidence="5" id="KW-0540">Nuclease</keyword>
<dbReference type="PANTHER" id="PTHR30408">
    <property type="entry name" value="TYPE-1 RESTRICTION ENZYME ECOKI SPECIFICITY PROTEIN"/>
    <property type="match status" value="1"/>
</dbReference>
<organism evidence="5 6">
    <name type="scientific">Helicobacter mastomyrinus</name>
    <dbReference type="NCBI Taxonomy" id="287948"/>
    <lineage>
        <taxon>Bacteria</taxon>
        <taxon>Pseudomonadati</taxon>
        <taxon>Campylobacterota</taxon>
        <taxon>Epsilonproteobacteria</taxon>
        <taxon>Campylobacterales</taxon>
        <taxon>Helicobacteraceae</taxon>
        <taxon>Helicobacter</taxon>
    </lineage>
</organism>
<keyword evidence="6" id="KW-1185">Reference proteome</keyword>
<feature type="domain" description="Type I restriction modification DNA specificity" evidence="4">
    <location>
        <begin position="6"/>
        <end position="184"/>
    </location>
</feature>
<evidence type="ECO:0000259" key="4">
    <source>
        <dbReference type="Pfam" id="PF01420"/>
    </source>
</evidence>
<proteinExistence type="inferred from homology"/>
<name>A0ABZ3F4N2_9HELI</name>
<keyword evidence="5" id="KW-0378">Hydrolase</keyword>
<evidence type="ECO:0000256" key="2">
    <source>
        <dbReference type="ARBA" id="ARBA00022747"/>
    </source>
</evidence>